<accession>D4XM10</accession>
<evidence type="ECO:0000313" key="2">
    <source>
        <dbReference type="Proteomes" id="UP000003085"/>
    </source>
</evidence>
<gene>
    <name evidence="1" type="ORF">HMP0015_0752</name>
</gene>
<name>D4XM10_ACIHA</name>
<protein>
    <submittedName>
        <fullName evidence="1">Uncharacterized protein</fullName>
    </submittedName>
</protein>
<dbReference type="HOGENOM" id="CLU_3228269_0_0_6"/>
<reference evidence="2" key="1">
    <citation type="submission" date="2010-03" db="EMBL/GenBank/DDBJ databases">
        <title>Complete sequence of Mobiluncus curtisii ATCC 43063.</title>
        <authorList>
            <person name="Muzny D."/>
            <person name="Qin X."/>
            <person name="Deng J."/>
            <person name="Jiang H."/>
            <person name="Liu Y."/>
            <person name="Qu J."/>
            <person name="Song X.-Z."/>
            <person name="Zhang L."/>
            <person name="Thornton R."/>
            <person name="Coyle M."/>
            <person name="Francisco L."/>
            <person name="Jackson L."/>
            <person name="Javaid M."/>
            <person name="Korchina V."/>
            <person name="Kovar C."/>
            <person name="Mata R."/>
            <person name="Mathew T."/>
            <person name="Ngo R."/>
            <person name="Nguyen L."/>
            <person name="Nguyen N."/>
            <person name="Okwuonu G."/>
            <person name="Ongeri F."/>
            <person name="Pham C."/>
            <person name="Simmons D."/>
            <person name="Wilczek-Boney K."/>
            <person name="Hale W."/>
            <person name="Jakkamsetti A."/>
            <person name="Pham P."/>
            <person name="Ruth R."/>
            <person name="San Lucas F."/>
            <person name="Warren J."/>
            <person name="Zhang J."/>
            <person name="Zhao Z."/>
            <person name="Zhou C."/>
            <person name="Zhu D."/>
            <person name="Lee S."/>
            <person name="Bess C."/>
            <person name="Blankenburg K."/>
            <person name="Forbes L."/>
            <person name="Fu Q."/>
            <person name="Gubbala S."/>
            <person name="Hirani K."/>
            <person name="Jayaseelan J.C."/>
            <person name="Lara F."/>
            <person name="Munidasa M."/>
            <person name="Palculict T."/>
            <person name="Patil S."/>
            <person name="Pu L.-L."/>
            <person name="Saada N."/>
            <person name="Tang L."/>
            <person name="Weissenberger G."/>
            <person name="Zhu Y."/>
            <person name="Hemphill L."/>
            <person name="Shang Y."/>
            <person name="Youmans B."/>
            <person name="Ayvaz T."/>
            <person name="Ross M."/>
            <person name="Santibanez J."/>
            <person name="Aqrawi P."/>
            <person name="Gross S."/>
            <person name="Joshi V."/>
            <person name="Fowler G."/>
            <person name="Nazareth L."/>
            <person name="Reid J."/>
            <person name="Worley K."/>
            <person name="Petrosino J."/>
            <person name="Highlander S."/>
            <person name="Gibbs R."/>
            <person name="Gibbs R."/>
        </authorList>
    </citation>
    <scope>NUCLEOTIDE SEQUENCE [LARGE SCALE GENOMIC DNA]</scope>
    <source>
        <strain evidence="2">ATCC 19194</strain>
    </source>
</reference>
<comment type="caution">
    <text evidence="1">The sequence shown here is derived from an EMBL/GenBank/DDBJ whole genome shotgun (WGS) entry which is preliminary data.</text>
</comment>
<evidence type="ECO:0000313" key="1">
    <source>
        <dbReference type="EMBL" id="EFF83745.1"/>
    </source>
</evidence>
<dbReference type="EMBL" id="ADMT01000093">
    <property type="protein sequence ID" value="EFF83745.1"/>
    <property type="molecule type" value="Genomic_DNA"/>
</dbReference>
<organism evidence="1 2">
    <name type="scientific">Acinetobacter haemolyticus ATCC 19194</name>
    <dbReference type="NCBI Taxonomy" id="707232"/>
    <lineage>
        <taxon>Bacteria</taxon>
        <taxon>Pseudomonadati</taxon>
        <taxon>Pseudomonadota</taxon>
        <taxon>Gammaproteobacteria</taxon>
        <taxon>Moraxellales</taxon>
        <taxon>Moraxellaceae</taxon>
        <taxon>Acinetobacter</taxon>
    </lineage>
</organism>
<sequence>MHVCLNQLFASLSLLLNNNFVLWLVRMPYLNSTGFNREVKVSQ</sequence>
<dbReference type="Proteomes" id="UP000003085">
    <property type="component" value="Unassembled WGS sequence"/>
</dbReference>
<proteinExistence type="predicted"/>
<dbReference type="AlphaFoldDB" id="D4XM10"/>